<protein>
    <submittedName>
        <fullName evidence="1">Uncharacterized protein</fullName>
    </submittedName>
</protein>
<comment type="caution">
    <text evidence="1">The sequence shown here is derived from an EMBL/GenBank/DDBJ whole genome shotgun (WGS) entry which is preliminary data.</text>
</comment>
<dbReference type="InterPro" id="IPR056931">
    <property type="entry name" value="D14-like"/>
</dbReference>
<dbReference type="Proteomes" id="UP000034793">
    <property type="component" value="Unassembled WGS sequence"/>
</dbReference>
<accession>A0A0G0PJ08</accession>
<sequence length="113" mass="13352">MKYYSKKEKLKFAKMLRDYDLDKSAGRMPGSGAFAHFKQDIHTKIPFSFELKNQETISFWKWWEQADSEKTPNRPAVLVFSGNYRPIMCAMLAETFLDVLKELQDYKNESKNK</sequence>
<reference evidence="1 2" key="1">
    <citation type="journal article" date="2015" name="Nature">
        <title>rRNA introns, odd ribosomes, and small enigmatic genomes across a large radiation of phyla.</title>
        <authorList>
            <person name="Brown C.T."/>
            <person name="Hug L.A."/>
            <person name="Thomas B.C."/>
            <person name="Sharon I."/>
            <person name="Castelle C.J."/>
            <person name="Singh A."/>
            <person name="Wilkins M.J."/>
            <person name="Williams K.H."/>
            <person name="Banfield J.F."/>
        </authorList>
    </citation>
    <scope>NUCLEOTIDE SEQUENCE [LARGE SCALE GENOMIC DNA]</scope>
</reference>
<proteinExistence type="predicted"/>
<dbReference type="Pfam" id="PF24608">
    <property type="entry name" value="PDDEXK_15"/>
    <property type="match status" value="1"/>
</dbReference>
<dbReference type="EMBL" id="LBXL01000062">
    <property type="protein sequence ID" value="KKR27913.1"/>
    <property type="molecule type" value="Genomic_DNA"/>
</dbReference>
<name>A0A0G0PJ08_9BACT</name>
<dbReference type="AlphaFoldDB" id="A0A0G0PJ08"/>
<organism evidence="1 2">
    <name type="scientific">Candidatus Woesebacteria bacterium GW2011_GWA1_39_8</name>
    <dbReference type="NCBI Taxonomy" id="1618552"/>
    <lineage>
        <taxon>Bacteria</taxon>
        <taxon>Candidatus Woeseibacteriota</taxon>
    </lineage>
</organism>
<evidence type="ECO:0000313" key="1">
    <source>
        <dbReference type="EMBL" id="KKR27913.1"/>
    </source>
</evidence>
<evidence type="ECO:0000313" key="2">
    <source>
        <dbReference type="Proteomes" id="UP000034793"/>
    </source>
</evidence>
<gene>
    <name evidence="1" type="ORF">UT61_C0062G0013</name>
</gene>